<name>A0A8H2XFM4_9AGAM</name>
<evidence type="ECO:0008006" key="3">
    <source>
        <dbReference type="Google" id="ProtNLM"/>
    </source>
</evidence>
<evidence type="ECO:0000313" key="1">
    <source>
        <dbReference type="EMBL" id="CAE6421072.1"/>
    </source>
</evidence>
<reference evidence="1" key="1">
    <citation type="submission" date="2021-01" db="EMBL/GenBank/DDBJ databases">
        <authorList>
            <person name="Kaushik A."/>
        </authorList>
    </citation>
    <scope>NUCLEOTIDE SEQUENCE</scope>
    <source>
        <strain evidence="1">AG6-10EEA</strain>
    </source>
</reference>
<comment type="caution">
    <text evidence="1">The sequence shown here is derived from an EMBL/GenBank/DDBJ whole genome shotgun (WGS) entry which is preliminary data.</text>
</comment>
<proteinExistence type="predicted"/>
<sequence length="324" mass="36901">MNMVQASFAADSLYEHIPSNTQRYDNTLPVASIATVIPSGLLSSQSFREKTQISLPDGWQRYHNPAEGRPYFWNPKLRITTESNIQDRRILKRLMDWNRALAPLLNKSSRDDYDMVLNVSESPEEEVIFWLREVSTALMGLPDVRSPTHLNLLLSEQFWVHCEYMPPPDQNLTSKAEELLATLGTLCIDASSSTGSVSPFHQDECELYSRSLAQVLKSGRTIQINWCLARLKTLLTQSRIINLFGEPNARADRNVVVNGQTAPPETPAFAIWSVLMFGIPSIYLARWNSIWVDRVTYTREWKKLTKDVTEEFIYGLIASGVMIM</sequence>
<accession>A0A8H2XFM4</accession>
<evidence type="ECO:0000313" key="2">
    <source>
        <dbReference type="Proteomes" id="UP000663853"/>
    </source>
</evidence>
<organism evidence="1 2">
    <name type="scientific">Rhizoctonia solani</name>
    <dbReference type="NCBI Taxonomy" id="456999"/>
    <lineage>
        <taxon>Eukaryota</taxon>
        <taxon>Fungi</taxon>
        <taxon>Dikarya</taxon>
        <taxon>Basidiomycota</taxon>
        <taxon>Agaricomycotina</taxon>
        <taxon>Agaricomycetes</taxon>
        <taxon>Cantharellales</taxon>
        <taxon>Ceratobasidiaceae</taxon>
        <taxon>Rhizoctonia</taxon>
    </lineage>
</organism>
<gene>
    <name evidence="1" type="ORF">RDB_LOCUS12262</name>
</gene>
<dbReference type="SUPFAM" id="SSF51045">
    <property type="entry name" value="WW domain"/>
    <property type="match status" value="1"/>
</dbReference>
<dbReference type="InterPro" id="IPR036020">
    <property type="entry name" value="WW_dom_sf"/>
</dbReference>
<dbReference type="EMBL" id="CAJMXA010000204">
    <property type="protein sequence ID" value="CAE6421072.1"/>
    <property type="molecule type" value="Genomic_DNA"/>
</dbReference>
<dbReference type="Proteomes" id="UP000663853">
    <property type="component" value="Unassembled WGS sequence"/>
</dbReference>
<protein>
    <recommendedName>
        <fullName evidence="3">WW domain-containing protein</fullName>
    </recommendedName>
</protein>
<dbReference type="AlphaFoldDB" id="A0A8H2XFM4"/>